<keyword evidence="2" id="KW-0547">Nucleotide-binding</keyword>
<reference evidence="5" key="1">
    <citation type="submission" date="2021-04" db="EMBL/GenBank/DDBJ databases">
        <authorList>
            <person name="Hartkoorn R.C."/>
            <person name="Beaudoing E."/>
            <person name="Hot D."/>
        </authorList>
    </citation>
    <scope>NUCLEOTIDE SEQUENCE</scope>
    <source>
        <strain evidence="5">NRRL B-16292</strain>
    </source>
</reference>
<organism evidence="5 6">
    <name type="scientific">Dactylosporangium fulvum</name>
    <dbReference type="NCBI Taxonomy" id="53359"/>
    <lineage>
        <taxon>Bacteria</taxon>
        <taxon>Bacillati</taxon>
        <taxon>Actinomycetota</taxon>
        <taxon>Actinomycetes</taxon>
        <taxon>Micromonosporales</taxon>
        <taxon>Micromonosporaceae</taxon>
        <taxon>Dactylosporangium</taxon>
    </lineage>
</organism>
<dbReference type="InterPro" id="IPR015854">
    <property type="entry name" value="ABC_transpr_LolD-like"/>
</dbReference>
<evidence type="ECO:0000256" key="2">
    <source>
        <dbReference type="ARBA" id="ARBA00022741"/>
    </source>
</evidence>
<keyword evidence="3 5" id="KW-0067">ATP-binding</keyword>
<dbReference type="PROSITE" id="PS00211">
    <property type="entry name" value="ABC_TRANSPORTER_1"/>
    <property type="match status" value="1"/>
</dbReference>
<dbReference type="GO" id="GO:0005524">
    <property type="term" value="F:ATP binding"/>
    <property type="evidence" value="ECO:0007669"/>
    <property type="project" value="UniProtKB-KW"/>
</dbReference>
<dbReference type="Pfam" id="PF00005">
    <property type="entry name" value="ABC_tran"/>
    <property type="match status" value="1"/>
</dbReference>
<dbReference type="Gene3D" id="3.40.50.300">
    <property type="entry name" value="P-loop containing nucleotide triphosphate hydrolases"/>
    <property type="match status" value="1"/>
</dbReference>
<sequence>MTALTGPSGSGKSTLLHLIGAIERADSGSIAVDGRELTSASRSQLAAYRRGIGFVFQRFHLLPALTALDNVLVPVLPYRNLDFDRTERARELLDAVGLAGRESALPSRLSGGQQQRVAIARALINRPRLLLADEPTGNLDSHTGRAILDLLLGLRERHHVTIVLSTHDAAIAAQCERVVDLLDGRLAAR</sequence>
<dbReference type="PANTHER" id="PTHR24220">
    <property type="entry name" value="IMPORT ATP-BINDING PROTEIN"/>
    <property type="match status" value="1"/>
</dbReference>
<dbReference type="CDD" id="cd03255">
    <property type="entry name" value="ABC_MJ0796_LolCDE_FtsE"/>
    <property type="match status" value="1"/>
</dbReference>
<evidence type="ECO:0000259" key="4">
    <source>
        <dbReference type="PROSITE" id="PS50893"/>
    </source>
</evidence>
<reference evidence="5" key="2">
    <citation type="submission" date="2022-09" db="EMBL/GenBank/DDBJ databases">
        <title>Biosynthetic gene clusters of Dactylosporangioum fulvum.</title>
        <authorList>
            <person name="Caradec T."/>
        </authorList>
    </citation>
    <scope>NUCLEOTIDE SEQUENCE</scope>
    <source>
        <strain evidence="5">NRRL B-16292</strain>
    </source>
</reference>
<dbReference type="InterPro" id="IPR027417">
    <property type="entry name" value="P-loop_NTPase"/>
</dbReference>
<accession>A0ABY5WDR4</accession>
<feature type="domain" description="ABC transporter" evidence="4">
    <location>
        <begin position="1"/>
        <end position="189"/>
    </location>
</feature>
<keyword evidence="6" id="KW-1185">Reference proteome</keyword>
<dbReference type="SMART" id="SM00382">
    <property type="entry name" value="AAA"/>
    <property type="match status" value="1"/>
</dbReference>
<gene>
    <name evidence="5" type="ORF">Dfulv_16090</name>
</gene>
<dbReference type="InterPro" id="IPR017871">
    <property type="entry name" value="ABC_transporter-like_CS"/>
</dbReference>
<evidence type="ECO:0000256" key="3">
    <source>
        <dbReference type="ARBA" id="ARBA00022840"/>
    </source>
</evidence>
<dbReference type="InterPro" id="IPR003439">
    <property type="entry name" value="ABC_transporter-like_ATP-bd"/>
</dbReference>
<dbReference type="Proteomes" id="UP001059617">
    <property type="component" value="Chromosome"/>
</dbReference>
<dbReference type="SUPFAM" id="SSF52540">
    <property type="entry name" value="P-loop containing nucleoside triphosphate hydrolases"/>
    <property type="match status" value="1"/>
</dbReference>
<name>A0ABY5WDR4_9ACTN</name>
<evidence type="ECO:0000313" key="6">
    <source>
        <dbReference type="Proteomes" id="UP001059617"/>
    </source>
</evidence>
<keyword evidence="1" id="KW-0813">Transport</keyword>
<dbReference type="RefSeq" id="WP_259867702.1">
    <property type="nucleotide sequence ID" value="NZ_CP073720.1"/>
</dbReference>
<dbReference type="EMBL" id="CP073720">
    <property type="protein sequence ID" value="UWP87449.1"/>
    <property type="molecule type" value="Genomic_DNA"/>
</dbReference>
<dbReference type="PROSITE" id="PS50893">
    <property type="entry name" value="ABC_TRANSPORTER_2"/>
    <property type="match status" value="1"/>
</dbReference>
<proteinExistence type="predicted"/>
<evidence type="ECO:0000313" key="5">
    <source>
        <dbReference type="EMBL" id="UWP87449.1"/>
    </source>
</evidence>
<protein>
    <submittedName>
        <fullName evidence="5">ABC transporter ATP-binding protein</fullName>
    </submittedName>
</protein>
<dbReference type="InterPro" id="IPR017911">
    <property type="entry name" value="MacB-like_ATP-bd"/>
</dbReference>
<evidence type="ECO:0000256" key="1">
    <source>
        <dbReference type="ARBA" id="ARBA00022448"/>
    </source>
</evidence>
<dbReference type="InterPro" id="IPR003593">
    <property type="entry name" value="AAA+_ATPase"/>
</dbReference>